<sequence length="359" mass="41834">MNTPNTFVGSTIYNIYMSIFKIIVQNDYEIDKKQDNLLILVENTPEIEKLIPSLEKSIFFRKVIMMPCRKTQVAHIGKFNYTFRKKQKITEYIEETCPELKEEQAFIEQSDIYFCDTDSSKNYFFLKYPNNRLHMIEDGFKTYQFVPKLSEMIKKKYLTKCLVENGHGDEIIAVHAQNPDQLPSKLKNKAVELNTKKIEKLLSDELKQEIYQLFMYDTGTKDLNGKCSLILTQPLSEDGLVADEQTKIDIYKDIIENISASTKVVIKTHPREITAYQVHFPDAIVLPALFPIEVLSLNEKVHFQDCYTLFSTALENMDNTDKKHYLGNDYIEHLTNEDIKNQVLDFCHERSDRDCVKAS</sequence>
<name>A0ABW3CU43_9FLAO</name>
<keyword evidence="2" id="KW-1185">Reference proteome</keyword>
<dbReference type="Proteomes" id="UP001596978">
    <property type="component" value="Unassembled WGS sequence"/>
</dbReference>
<dbReference type="EMBL" id="JBHTJH010000004">
    <property type="protein sequence ID" value="MFD0861299.1"/>
    <property type="molecule type" value="Genomic_DNA"/>
</dbReference>
<reference evidence="2" key="1">
    <citation type="journal article" date="2019" name="Int. J. Syst. Evol. Microbiol.">
        <title>The Global Catalogue of Microorganisms (GCM) 10K type strain sequencing project: providing services to taxonomists for standard genome sequencing and annotation.</title>
        <authorList>
            <consortium name="The Broad Institute Genomics Platform"/>
            <consortium name="The Broad Institute Genome Sequencing Center for Infectious Disease"/>
            <person name="Wu L."/>
            <person name="Ma J."/>
        </authorList>
    </citation>
    <scope>NUCLEOTIDE SEQUENCE [LARGE SCALE GENOMIC DNA]</scope>
    <source>
        <strain evidence="2">CCUG 62952</strain>
    </source>
</reference>
<evidence type="ECO:0000313" key="2">
    <source>
        <dbReference type="Proteomes" id="UP001596978"/>
    </source>
</evidence>
<comment type="caution">
    <text evidence="1">The sequence shown here is derived from an EMBL/GenBank/DDBJ whole genome shotgun (WGS) entry which is preliminary data.</text>
</comment>
<dbReference type="RefSeq" id="WP_386404052.1">
    <property type="nucleotide sequence ID" value="NZ_JBHTJH010000004.1"/>
</dbReference>
<organism evidence="1 2">
    <name type="scientific">Sungkyunkwania multivorans</name>
    <dbReference type="NCBI Taxonomy" id="1173618"/>
    <lineage>
        <taxon>Bacteria</taxon>
        <taxon>Pseudomonadati</taxon>
        <taxon>Bacteroidota</taxon>
        <taxon>Flavobacteriia</taxon>
        <taxon>Flavobacteriales</taxon>
        <taxon>Flavobacteriaceae</taxon>
        <taxon>Sungkyunkwania</taxon>
    </lineage>
</organism>
<proteinExistence type="predicted"/>
<dbReference type="Gene3D" id="3.40.50.11110">
    <property type="entry name" value="Sialyltransferase, C-terminal GT-B Rossman nucleotide-binding domain"/>
    <property type="match status" value="1"/>
</dbReference>
<gene>
    <name evidence="1" type="ORF">ACFQ1M_03700</name>
</gene>
<dbReference type="Pfam" id="PF07922">
    <property type="entry name" value="Glyco_transf_52"/>
    <property type="match status" value="1"/>
</dbReference>
<accession>A0ABW3CU43</accession>
<dbReference type="InterPro" id="IPR012477">
    <property type="entry name" value="Glyco_transf_52"/>
</dbReference>
<evidence type="ECO:0000313" key="1">
    <source>
        <dbReference type="EMBL" id="MFD0861299.1"/>
    </source>
</evidence>
<protein>
    <submittedName>
        <fullName evidence="1">Glycosyltransferase family 52</fullName>
    </submittedName>
</protein>